<dbReference type="EMBL" id="JANX01000468">
    <property type="protein sequence ID" value="KGM31626.1"/>
    <property type="molecule type" value="Genomic_DNA"/>
</dbReference>
<dbReference type="InterPro" id="IPR023213">
    <property type="entry name" value="CAT-like_dom_sf"/>
</dbReference>
<dbReference type="Gene3D" id="3.30.559.10">
    <property type="entry name" value="Chloramphenicol acetyltransferase-like domain"/>
    <property type="match status" value="1"/>
</dbReference>
<dbReference type="FunFam" id="3.30.559.10:FF:000003">
    <property type="entry name" value="Acetyltransferase component of pyruvate dehydrogenase complex"/>
    <property type="match status" value="1"/>
</dbReference>
<feature type="non-terminal residue" evidence="2">
    <location>
        <position position="1"/>
    </location>
</feature>
<evidence type="ECO:0000313" key="3">
    <source>
        <dbReference type="Proteomes" id="UP000029995"/>
    </source>
</evidence>
<gene>
    <name evidence="2" type="ORF">P409_26095</name>
</gene>
<dbReference type="InterPro" id="IPR045257">
    <property type="entry name" value="E2/Pdx1"/>
</dbReference>
<dbReference type="InterPro" id="IPR001078">
    <property type="entry name" value="2-oxoacid_DH_actylTfrase"/>
</dbReference>
<dbReference type="AlphaFoldDB" id="A0A0A0CYP9"/>
<protein>
    <recommendedName>
        <fullName evidence="1">2-oxoacid dehydrogenase acyltransferase catalytic domain-containing protein</fullName>
    </recommendedName>
</protein>
<organism evidence="2 3">
    <name type="scientific">Inquilinus limosus MP06</name>
    <dbReference type="NCBI Taxonomy" id="1398085"/>
    <lineage>
        <taxon>Bacteria</taxon>
        <taxon>Pseudomonadati</taxon>
        <taxon>Pseudomonadota</taxon>
        <taxon>Alphaproteobacteria</taxon>
        <taxon>Rhodospirillales</taxon>
        <taxon>Rhodospirillaceae</taxon>
        <taxon>Inquilinus</taxon>
    </lineage>
</organism>
<accession>A0A0A0CYP9</accession>
<feature type="domain" description="2-oxoacid dehydrogenase acyltransferase catalytic" evidence="1">
    <location>
        <begin position="19"/>
        <end position="241"/>
    </location>
</feature>
<dbReference type="GO" id="GO:0045254">
    <property type="term" value="C:pyruvate dehydrogenase complex"/>
    <property type="evidence" value="ECO:0007669"/>
    <property type="project" value="InterPro"/>
</dbReference>
<proteinExistence type="predicted"/>
<name>A0A0A0CYP9_9PROT</name>
<reference evidence="2 3" key="1">
    <citation type="submission" date="2014-01" db="EMBL/GenBank/DDBJ databases">
        <title>Genome sequence determination for a cystic fibrosis isolate, Inquilinus limosus.</title>
        <authorList>
            <person name="Pino M."/>
            <person name="Di Conza J."/>
            <person name="Gutkind G."/>
        </authorList>
    </citation>
    <scope>NUCLEOTIDE SEQUENCE [LARGE SCALE GENOMIC DNA]</scope>
    <source>
        <strain evidence="2 3">MP06</strain>
    </source>
</reference>
<dbReference type="Proteomes" id="UP000029995">
    <property type="component" value="Unassembled WGS sequence"/>
</dbReference>
<dbReference type="GO" id="GO:0006086">
    <property type="term" value="P:pyruvate decarboxylation to acetyl-CoA"/>
    <property type="evidence" value="ECO:0007669"/>
    <property type="project" value="InterPro"/>
</dbReference>
<dbReference type="RefSeq" id="WP_034845313.1">
    <property type="nucleotide sequence ID" value="NZ_JANX01000468.1"/>
</dbReference>
<dbReference type="PANTHER" id="PTHR23151">
    <property type="entry name" value="DIHYDROLIPOAMIDE ACETYL/SUCCINYL-TRANSFERASE-RELATED"/>
    <property type="match status" value="1"/>
</dbReference>
<evidence type="ECO:0000259" key="1">
    <source>
        <dbReference type="Pfam" id="PF00198"/>
    </source>
</evidence>
<dbReference type="Pfam" id="PF00198">
    <property type="entry name" value="2-oxoacid_dh"/>
    <property type="match status" value="1"/>
</dbReference>
<sequence>AAAGPNAKQLADAYGIPYSEQKHSNMRKTVARRLLESKQTVPHFYLTVDIELDALLKLRKELNDRGDVKLSVNDMIIKAAALALRKVPAANASWTDDAMIQYERVDVSVAVATEGGLITPIIKDADRKGLGTISGEMKDLAARARDGKLKPEEYQGGTFSISNLGMFGVKDFAAIINPPQSCILAVGAGTQRAVVKDGALAIATVMSCTLSVDHRAVDGAVGAEYLAAFRALVEAPLSMML</sequence>
<comment type="caution">
    <text evidence="2">The sequence shown here is derived from an EMBL/GenBank/DDBJ whole genome shotgun (WGS) entry which is preliminary data.</text>
</comment>
<evidence type="ECO:0000313" key="2">
    <source>
        <dbReference type="EMBL" id="KGM31626.1"/>
    </source>
</evidence>
<dbReference type="GO" id="GO:0016746">
    <property type="term" value="F:acyltransferase activity"/>
    <property type="evidence" value="ECO:0007669"/>
    <property type="project" value="InterPro"/>
</dbReference>
<dbReference type="SUPFAM" id="SSF52777">
    <property type="entry name" value="CoA-dependent acyltransferases"/>
    <property type="match status" value="1"/>
</dbReference>
<dbReference type="PANTHER" id="PTHR23151:SF90">
    <property type="entry name" value="DIHYDROLIPOYLLYSINE-RESIDUE ACETYLTRANSFERASE COMPONENT OF PYRUVATE DEHYDROGENASE COMPLEX, MITOCHONDRIAL-RELATED"/>
    <property type="match status" value="1"/>
</dbReference>